<keyword evidence="3" id="KW-0472">Membrane</keyword>
<dbReference type="AlphaFoldDB" id="A0A4S2L826"/>
<dbReference type="EMBL" id="SJOL01009295">
    <property type="protein sequence ID" value="TGZ58427.1"/>
    <property type="molecule type" value="Genomic_DNA"/>
</dbReference>
<evidence type="ECO:0000256" key="2">
    <source>
        <dbReference type="ARBA" id="ARBA00023180"/>
    </source>
</evidence>
<evidence type="ECO:0000256" key="3">
    <source>
        <dbReference type="SAM" id="Phobius"/>
    </source>
</evidence>
<accession>A0A4S2L826</accession>
<organism evidence="5 6">
    <name type="scientific">Opisthorchis felineus</name>
    <dbReference type="NCBI Taxonomy" id="147828"/>
    <lineage>
        <taxon>Eukaryota</taxon>
        <taxon>Metazoa</taxon>
        <taxon>Spiralia</taxon>
        <taxon>Lophotrochozoa</taxon>
        <taxon>Platyhelminthes</taxon>
        <taxon>Trematoda</taxon>
        <taxon>Digenea</taxon>
        <taxon>Opisthorchiida</taxon>
        <taxon>Opisthorchiata</taxon>
        <taxon>Opisthorchiidae</taxon>
        <taxon>Opisthorchis</taxon>
    </lineage>
</organism>
<protein>
    <recommendedName>
        <fullName evidence="4">PA domain-containing protein</fullName>
    </recommendedName>
</protein>
<dbReference type="Proteomes" id="UP000308267">
    <property type="component" value="Unassembled WGS sequence"/>
</dbReference>
<dbReference type="Pfam" id="PF02225">
    <property type="entry name" value="PA"/>
    <property type="match status" value="1"/>
</dbReference>
<evidence type="ECO:0000313" key="6">
    <source>
        <dbReference type="Proteomes" id="UP000308267"/>
    </source>
</evidence>
<keyword evidence="1" id="KW-0732">Signal</keyword>
<dbReference type="OrthoDB" id="206201at2759"/>
<comment type="caution">
    <text evidence="5">The sequence shown here is derived from an EMBL/GenBank/DDBJ whole genome shotgun (WGS) entry which is preliminary data.</text>
</comment>
<dbReference type="EMBL" id="SJOL01009295">
    <property type="protein sequence ID" value="TGZ58425.1"/>
    <property type="molecule type" value="Genomic_DNA"/>
</dbReference>
<dbReference type="EMBL" id="SJOL01009295">
    <property type="protein sequence ID" value="TGZ58426.1"/>
    <property type="molecule type" value="Genomic_DNA"/>
</dbReference>
<gene>
    <name evidence="5" type="ORF">CRM22_009657</name>
</gene>
<keyword evidence="6" id="KW-1185">Reference proteome</keyword>
<dbReference type="InterPro" id="IPR046450">
    <property type="entry name" value="PA_dom_sf"/>
</dbReference>
<dbReference type="PANTHER" id="PTHR22702">
    <property type="entry name" value="PROTEASE-ASSOCIATED DOMAIN-CONTAINING PROTEIN"/>
    <property type="match status" value="1"/>
</dbReference>
<sequence length="205" mass="23184">MPMDYDMLNVCTQIPYSLRRLPSVILAYVLCLVLLRTTLVRSMGYLYLRVLDPPEFTTIFKLTVARIGPPFNTTTEHYLVPIKPESACEPFTRSLETDLPLAGHIAFIVRGGCSFVTKVVNAHVAGAVAAIVYDYTPTSTQTFSMVQDETSRRVLIPSAFMTGKDGHTILDALENWNRTRIFVDFPLNRTSSFSVRLRINSWTLW</sequence>
<keyword evidence="2" id="KW-0325">Glycoprotein</keyword>
<evidence type="ECO:0000259" key="4">
    <source>
        <dbReference type="Pfam" id="PF02225"/>
    </source>
</evidence>
<reference evidence="5 6" key="1">
    <citation type="journal article" date="2019" name="BMC Genomics">
        <title>New insights from Opisthorchis felineus genome: update on genomics of the epidemiologically important liver flukes.</title>
        <authorList>
            <person name="Ershov N.I."/>
            <person name="Mordvinov V.A."/>
            <person name="Prokhortchouk E.B."/>
            <person name="Pakharukova M.Y."/>
            <person name="Gunbin K.V."/>
            <person name="Ustyantsev K."/>
            <person name="Genaev M.A."/>
            <person name="Blinov A.G."/>
            <person name="Mazur A."/>
            <person name="Boulygina E."/>
            <person name="Tsygankova S."/>
            <person name="Khrameeva E."/>
            <person name="Chekanov N."/>
            <person name="Fan G."/>
            <person name="Xiao A."/>
            <person name="Zhang H."/>
            <person name="Xu X."/>
            <person name="Yang H."/>
            <person name="Solovyev V."/>
            <person name="Lee S.M."/>
            <person name="Liu X."/>
            <person name="Afonnikov D.A."/>
            <person name="Skryabin K.G."/>
        </authorList>
    </citation>
    <scope>NUCLEOTIDE SEQUENCE [LARGE SCALE GENOMIC DNA]</scope>
    <source>
        <strain evidence="5">AK-0245</strain>
        <tissue evidence="5">Whole organism</tissue>
    </source>
</reference>
<evidence type="ECO:0000313" key="5">
    <source>
        <dbReference type="EMBL" id="TGZ58426.1"/>
    </source>
</evidence>
<name>A0A4S2L826_OPIFE</name>
<dbReference type="Gene3D" id="3.50.30.30">
    <property type="match status" value="1"/>
</dbReference>
<proteinExistence type="predicted"/>
<evidence type="ECO:0000256" key="1">
    <source>
        <dbReference type="ARBA" id="ARBA00022729"/>
    </source>
</evidence>
<dbReference type="InterPro" id="IPR003137">
    <property type="entry name" value="PA_domain"/>
</dbReference>
<dbReference type="SUPFAM" id="SSF52025">
    <property type="entry name" value="PA domain"/>
    <property type="match status" value="1"/>
</dbReference>
<feature type="domain" description="PA" evidence="4">
    <location>
        <begin position="79"/>
        <end position="169"/>
    </location>
</feature>
<dbReference type="PANTHER" id="PTHR22702:SF1">
    <property type="entry name" value="PROTEASE-ASSOCIATED DOMAIN-CONTAINING PROTEIN 1"/>
    <property type="match status" value="1"/>
</dbReference>
<feature type="transmembrane region" description="Helical" evidence="3">
    <location>
        <begin position="20"/>
        <end position="39"/>
    </location>
</feature>
<keyword evidence="3" id="KW-0812">Transmembrane</keyword>
<keyword evidence="3" id="KW-1133">Transmembrane helix</keyword>